<keyword evidence="10" id="KW-0482">Metalloprotease</keyword>
<organism evidence="14 15">
    <name type="scientific">Clostridium frigidicarnis</name>
    <dbReference type="NCBI Taxonomy" id="84698"/>
    <lineage>
        <taxon>Bacteria</taxon>
        <taxon>Bacillati</taxon>
        <taxon>Bacillota</taxon>
        <taxon>Clostridia</taxon>
        <taxon>Eubacteriales</taxon>
        <taxon>Clostridiaceae</taxon>
        <taxon>Clostridium</taxon>
    </lineage>
</organism>
<name>A0A1I0YSL0_9CLOT</name>
<feature type="transmembrane region" description="Helical" evidence="12">
    <location>
        <begin position="75"/>
        <end position="96"/>
    </location>
</feature>
<keyword evidence="8" id="KW-0862">Zinc</keyword>
<dbReference type="GO" id="GO:0046872">
    <property type="term" value="F:metal ion binding"/>
    <property type="evidence" value="ECO:0007669"/>
    <property type="project" value="UniProtKB-KW"/>
</dbReference>
<evidence type="ECO:0000256" key="3">
    <source>
        <dbReference type="ARBA" id="ARBA00007931"/>
    </source>
</evidence>
<keyword evidence="4" id="KW-0645">Protease</keyword>
<feature type="domain" description="Peptidase M50" evidence="13">
    <location>
        <begin position="25"/>
        <end position="96"/>
    </location>
</feature>
<proteinExistence type="inferred from homology"/>
<dbReference type="InterPro" id="IPR008915">
    <property type="entry name" value="Peptidase_M50"/>
</dbReference>
<evidence type="ECO:0000313" key="14">
    <source>
        <dbReference type="EMBL" id="SFB16379.1"/>
    </source>
</evidence>
<keyword evidence="9 12" id="KW-1133">Transmembrane helix</keyword>
<evidence type="ECO:0000256" key="12">
    <source>
        <dbReference type="SAM" id="Phobius"/>
    </source>
</evidence>
<dbReference type="GO" id="GO:0008237">
    <property type="term" value="F:metallopeptidase activity"/>
    <property type="evidence" value="ECO:0007669"/>
    <property type="project" value="UniProtKB-KW"/>
</dbReference>
<evidence type="ECO:0000256" key="8">
    <source>
        <dbReference type="ARBA" id="ARBA00022833"/>
    </source>
</evidence>
<keyword evidence="11 12" id="KW-0472">Membrane</keyword>
<dbReference type="Proteomes" id="UP000198619">
    <property type="component" value="Unassembled WGS sequence"/>
</dbReference>
<keyword evidence="15" id="KW-1185">Reference proteome</keyword>
<sequence>MTKKKRLLISYIVILIMIGFQRAFLIAFIFVFLHELTHVLTARLLGVSDIKLKIIPMGTYIESNSFDYLDLKEDILISLSGPIFNLILGFIFWSINKYLSSEFVLWCALSNLALGLINLLPAFPLDGARIIRCILNKKIIYKRANNIVIKLSFFTGIVMIIFFIISYIYGVVNFSILLMAILILYISHKEKERVVYIIMGDIVKKKSKFLKKSYIENKSISVYYKKDLLYLMNIMDKNKNNIFTVLDDNMEFKEVIFEQEIVEALKVYGNISIEEYINIKY</sequence>
<reference evidence="14 15" key="1">
    <citation type="submission" date="2016-10" db="EMBL/GenBank/DDBJ databases">
        <authorList>
            <person name="de Groot N.N."/>
        </authorList>
    </citation>
    <scope>NUCLEOTIDE SEQUENCE [LARGE SCALE GENOMIC DNA]</scope>
    <source>
        <strain evidence="14 15">DSM 12271</strain>
    </source>
</reference>
<evidence type="ECO:0000259" key="13">
    <source>
        <dbReference type="Pfam" id="PF02163"/>
    </source>
</evidence>
<dbReference type="PANTHER" id="PTHR39188:SF3">
    <property type="entry name" value="STAGE IV SPORULATION PROTEIN FB"/>
    <property type="match status" value="1"/>
</dbReference>
<protein>
    <submittedName>
        <fullName evidence="14">Stage IV sporulation protein FB</fullName>
    </submittedName>
</protein>
<evidence type="ECO:0000256" key="1">
    <source>
        <dbReference type="ARBA" id="ARBA00001947"/>
    </source>
</evidence>
<feature type="domain" description="Peptidase M50" evidence="13">
    <location>
        <begin position="101"/>
        <end position="158"/>
    </location>
</feature>
<evidence type="ECO:0000256" key="6">
    <source>
        <dbReference type="ARBA" id="ARBA00022723"/>
    </source>
</evidence>
<evidence type="ECO:0000256" key="5">
    <source>
        <dbReference type="ARBA" id="ARBA00022692"/>
    </source>
</evidence>
<accession>A0A1I0YSL0</accession>
<feature type="transmembrane region" description="Helical" evidence="12">
    <location>
        <begin position="103"/>
        <end position="123"/>
    </location>
</feature>
<evidence type="ECO:0000256" key="11">
    <source>
        <dbReference type="ARBA" id="ARBA00023136"/>
    </source>
</evidence>
<dbReference type="GO" id="GO:0006508">
    <property type="term" value="P:proteolysis"/>
    <property type="evidence" value="ECO:0007669"/>
    <property type="project" value="UniProtKB-KW"/>
</dbReference>
<dbReference type="AlphaFoldDB" id="A0A1I0YSL0"/>
<keyword evidence="6" id="KW-0479">Metal-binding</keyword>
<dbReference type="Pfam" id="PF02163">
    <property type="entry name" value="Peptidase_M50"/>
    <property type="match status" value="2"/>
</dbReference>
<feature type="transmembrane region" description="Helical" evidence="12">
    <location>
        <begin position="7"/>
        <end position="33"/>
    </location>
</feature>
<dbReference type="OrthoDB" id="166377at2"/>
<comment type="subcellular location">
    <subcellularLocation>
        <location evidence="2">Membrane</location>
        <topology evidence="2">Multi-pass membrane protein</topology>
    </subcellularLocation>
</comment>
<evidence type="ECO:0000256" key="10">
    <source>
        <dbReference type="ARBA" id="ARBA00023049"/>
    </source>
</evidence>
<comment type="cofactor">
    <cofactor evidence="1">
        <name>Zn(2+)</name>
        <dbReference type="ChEBI" id="CHEBI:29105"/>
    </cofactor>
</comment>
<dbReference type="STRING" id="84698.SAMN04488528_10153"/>
<dbReference type="EMBL" id="FOKI01000015">
    <property type="protein sequence ID" value="SFB16379.1"/>
    <property type="molecule type" value="Genomic_DNA"/>
</dbReference>
<evidence type="ECO:0000256" key="7">
    <source>
        <dbReference type="ARBA" id="ARBA00022801"/>
    </source>
</evidence>
<comment type="similarity">
    <text evidence="3">Belongs to the peptidase M50B family.</text>
</comment>
<evidence type="ECO:0000256" key="9">
    <source>
        <dbReference type="ARBA" id="ARBA00022989"/>
    </source>
</evidence>
<gene>
    <name evidence="14" type="ORF">SAMN04488528_10153</name>
</gene>
<dbReference type="RefSeq" id="WP_090041254.1">
    <property type="nucleotide sequence ID" value="NZ_FOKI01000015.1"/>
</dbReference>
<dbReference type="GO" id="GO:0016020">
    <property type="term" value="C:membrane"/>
    <property type="evidence" value="ECO:0007669"/>
    <property type="project" value="UniProtKB-SubCell"/>
</dbReference>
<evidence type="ECO:0000256" key="2">
    <source>
        <dbReference type="ARBA" id="ARBA00004141"/>
    </source>
</evidence>
<keyword evidence="7" id="KW-0378">Hydrolase</keyword>
<dbReference type="PANTHER" id="PTHR39188">
    <property type="entry name" value="MEMBRANE-ASSOCIATED ZINC METALLOPROTEASE M50B"/>
    <property type="match status" value="1"/>
</dbReference>
<feature type="transmembrane region" description="Helical" evidence="12">
    <location>
        <begin position="153"/>
        <end position="186"/>
    </location>
</feature>
<keyword evidence="5 12" id="KW-0812">Transmembrane</keyword>
<evidence type="ECO:0000313" key="15">
    <source>
        <dbReference type="Proteomes" id="UP000198619"/>
    </source>
</evidence>
<evidence type="ECO:0000256" key="4">
    <source>
        <dbReference type="ARBA" id="ARBA00022670"/>
    </source>
</evidence>